<dbReference type="AlphaFoldDB" id="A0AAV5L3Z5"/>
<accession>A0AAV5L3Z5</accession>
<evidence type="ECO:0000313" key="2">
    <source>
        <dbReference type="Proteomes" id="UP001054252"/>
    </source>
</evidence>
<dbReference type="EMBL" id="BPVZ01000093">
    <property type="protein sequence ID" value="GKV31975.1"/>
    <property type="molecule type" value="Genomic_DNA"/>
</dbReference>
<keyword evidence="2" id="KW-1185">Reference proteome</keyword>
<reference evidence="1 2" key="1">
    <citation type="journal article" date="2021" name="Commun. Biol.">
        <title>The genome of Shorea leprosula (Dipterocarpaceae) highlights the ecological relevance of drought in aseasonal tropical rainforests.</title>
        <authorList>
            <person name="Ng K.K.S."/>
            <person name="Kobayashi M.J."/>
            <person name="Fawcett J.A."/>
            <person name="Hatakeyama M."/>
            <person name="Paape T."/>
            <person name="Ng C.H."/>
            <person name="Ang C.C."/>
            <person name="Tnah L.H."/>
            <person name="Lee C.T."/>
            <person name="Nishiyama T."/>
            <person name="Sese J."/>
            <person name="O'Brien M.J."/>
            <person name="Copetti D."/>
            <person name="Mohd Noor M.I."/>
            <person name="Ong R.C."/>
            <person name="Putra M."/>
            <person name="Sireger I.Z."/>
            <person name="Indrioko S."/>
            <person name="Kosugi Y."/>
            <person name="Izuno A."/>
            <person name="Isagi Y."/>
            <person name="Lee S.L."/>
            <person name="Shimizu K.K."/>
        </authorList>
    </citation>
    <scope>NUCLEOTIDE SEQUENCE [LARGE SCALE GENOMIC DNA]</scope>
    <source>
        <strain evidence="1">214</strain>
    </source>
</reference>
<gene>
    <name evidence="1" type="ORF">SLEP1_g40622</name>
</gene>
<proteinExistence type="predicted"/>
<dbReference type="Proteomes" id="UP001054252">
    <property type="component" value="Unassembled WGS sequence"/>
</dbReference>
<comment type="caution">
    <text evidence="1">The sequence shown here is derived from an EMBL/GenBank/DDBJ whole genome shotgun (WGS) entry which is preliminary data.</text>
</comment>
<organism evidence="1 2">
    <name type="scientific">Rubroshorea leprosula</name>
    <dbReference type="NCBI Taxonomy" id="152421"/>
    <lineage>
        <taxon>Eukaryota</taxon>
        <taxon>Viridiplantae</taxon>
        <taxon>Streptophyta</taxon>
        <taxon>Embryophyta</taxon>
        <taxon>Tracheophyta</taxon>
        <taxon>Spermatophyta</taxon>
        <taxon>Magnoliopsida</taxon>
        <taxon>eudicotyledons</taxon>
        <taxon>Gunneridae</taxon>
        <taxon>Pentapetalae</taxon>
        <taxon>rosids</taxon>
        <taxon>malvids</taxon>
        <taxon>Malvales</taxon>
        <taxon>Dipterocarpaceae</taxon>
        <taxon>Rubroshorea</taxon>
    </lineage>
</organism>
<sequence length="58" mass="6403">MVSLQVVGQISGRALLPSVPQLKAQDIGSELTEELKYFKMVFKKKLLLVLPSLTSNKS</sequence>
<name>A0AAV5L3Z5_9ROSI</name>
<evidence type="ECO:0000313" key="1">
    <source>
        <dbReference type="EMBL" id="GKV31975.1"/>
    </source>
</evidence>
<protein>
    <submittedName>
        <fullName evidence="1">Uncharacterized protein</fullName>
    </submittedName>
</protein>